<sequence>MRATAISVCILVLLLWFSSCEDSEDPLALTISVSGTVTNNSGHSGTVIVEIDYNKRDIADAEGRYSIPLHKDYYIDSLYAYVDL</sequence>
<evidence type="ECO:0000313" key="2">
    <source>
        <dbReference type="EMBL" id="HER43420.1"/>
    </source>
</evidence>
<proteinExistence type="predicted"/>
<comment type="caution">
    <text evidence="2">The sequence shown here is derived from an EMBL/GenBank/DDBJ whole genome shotgun (WGS) entry which is preliminary data.</text>
</comment>
<dbReference type="EMBL" id="DSEC01000219">
    <property type="protein sequence ID" value="HER43420.1"/>
    <property type="molecule type" value="Genomic_DNA"/>
</dbReference>
<organism evidence="2">
    <name type="scientific">Eiseniibacteriota bacterium</name>
    <dbReference type="NCBI Taxonomy" id="2212470"/>
    <lineage>
        <taxon>Bacteria</taxon>
        <taxon>Candidatus Eiseniibacteriota</taxon>
    </lineage>
</organism>
<dbReference type="Proteomes" id="UP000886069">
    <property type="component" value="Unassembled WGS sequence"/>
</dbReference>
<dbReference type="AlphaFoldDB" id="A0A7V2AUB5"/>
<name>A0A7V2AUB5_UNCEI</name>
<reference evidence="2" key="1">
    <citation type="journal article" date="2020" name="mSystems">
        <title>Genome- and Community-Level Interaction Insights into Carbon Utilization and Element Cycling Functions of Hydrothermarchaeota in Hydrothermal Sediment.</title>
        <authorList>
            <person name="Zhou Z."/>
            <person name="Liu Y."/>
            <person name="Xu W."/>
            <person name="Pan J."/>
            <person name="Luo Z.H."/>
            <person name="Li M."/>
        </authorList>
    </citation>
    <scope>NUCLEOTIDE SEQUENCE [LARGE SCALE GENOMIC DNA]</scope>
    <source>
        <strain evidence="2">SpSt-1233</strain>
    </source>
</reference>
<feature type="signal peptide" evidence="1">
    <location>
        <begin position="1"/>
        <end position="23"/>
    </location>
</feature>
<protein>
    <recommendedName>
        <fullName evidence="3">Carboxypeptidase regulatory-like domain-containing protein</fullName>
    </recommendedName>
</protein>
<dbReference type="PROSITE" id="PS51257">
    <property type="entry name" value="PROKAR_LIPOPROTEIN"/>
    <property type="match status" value="1"/>
</dbReference>
<keyword evidence="1" id="KW-0732">Signal</keyword>
<evidence type="ECO:0000256" key="1">
    <source>
        <dbReference type="SAM" id="SignalP"/>
    </source>
</evidence>
<feature type="non-terminal residue" evidence="2">
    <location>
        <position position="84"/>
    </location>
</feature>
<feature type="chain" id="PRO_5030969599" description="Carboxypeptidase regulatory-like domain-containing protein" evidence="1">
    <location>
        <begin position="24"/>
        <end position="84"/>
    </location>
</feature>
<accession>A0A7V2AUB5</accession>
<gene>
    <name evidence="2" type="ORF">ENO08_03065</name>
</gene>
<evidence type="ECO:0008006" key="3">
    <source>
        <dbReference type="Google" id="ProtNLM"/>
    </source>
</evidence>